<gene>
    <name evidence="2" type="ORF">CCAND38_610012</name>
</gene>
<dbReference type="Proteomes" id="UP000045051">
    <property type="component" value="Unassembled WGS sequence"/>
</dbReference>
<evidence type="ECO:0000313" key="2">
    <source>
        <dbReference type="EMBL" id="CEN48611.1"/>
    </source>
</evidence>
<name>A0A0B7I9H9_9FLAO</name>
<accession>A0A0B7I9H9</accession>
<keyword evidence="1" id="KW-0472">Membrane</keyword>
<evidence type="ECO:0000256" key="1">
    <source>
        <dbReference type="SAM" id="Phobius"/>
    </source>
</evidence>
<reference evidence="2 3" key="1">
    <citation type="submission" date="2015-01" db="EMBL/GenBank/DDBJ databases">
        <authorList>
            <person name="Xiang T."/>
            <person name="Song Y."/>
            <person name="Huang L."/>
            <person name="Wang B."/>
            <person name="Wu P."/>
        </authorList>
    </citation>
    <scope>NUCLEOTIDE SEQUENCE [LARGE SCALE GENOMIC DNA]</scope>
    <source>
        <strain evidence="2 3">CcD38</strain>
    </source>
</reference>
<sequence length="262" mass="30903">MKQIGLLLRKEWTEKRTFFIFFTIVALLISIGVISYYCYVSWINSVDTGYFFFSTEAFLMPYIVTIFVWAIISPYIAFRDFKKRKSAIYEWLIPATPTQKWLVKWFIYCVLFFIFFTILYGILYYISAQIVDKLNFVNTYAPEDFGLPSFSHFIGIGTVICLMAQSIFFAGVLFFNKFSMFFTTFSFFLWICFMIALNSILGEYGSIFFDTVLGVEADEGMGYYAIHKNSENIKLLLTLLFYIGIFMLYTLSYFKFKEKEIR</sequence>
<feature type="transmembrane region" description="Helical" evidence="1">
    <location>
        <begin position="187"/>
        <end position="213"/>
    </location>
</feature>
<feature type="transmembrane region" description="Helical" evidence="1">
    <location>
        <begin position="57"/>
        <end position="78"/>
    </location>
</feature>
<keyword evidence="1" id="KW-0812">Transmembrane</keyword>
<feature type="transmembrane region" description="Helical" evidence="1">
    <location>
        <begin position="105"/>
        <end position="126"/>
    </location>
</feature>
<keyword evidence="3" id="KW-1185">Reference proteome</keyword>
<feature type="transmembrane region" description="Helical" evidence="1">
    <location>
        <begin position="153"/>
        <end position="175"/>
    </location>
</feature>
<evidence type="ECO:0000313" key="3">
    <source>
        <dbReference type="Proteomes" id="UP000045051"/>
    </source>
</evidence>
<feature type="transmembrane region" description="Helical" evidence="1">
    <location>
        <begin position="18"/>
        <end position="37"/>
    </location>
</feature>
<feature type="transmembrane region" description="Helical" evidence="1">
    <location>
        <begin position="233"/>
        <end position="254"/>
    </location>
</feature>
<dbReference type="EMBL" id="CDOI01000175">
    <property type="protein sequence ID" value="CEN48611.1"/>
    <property type="molecule type" value="Genomic_DNA"/>
</dbReference>
<proteinExistence type="predicted"/>
<protein>
    <submittedName>
        <fullName evidence="2">Uncharacterized protein</fullName>
    </submittedName>
</protein>
<organism evidence="2 3">
    <name type="scientific">Capnocytophaga canis</name>
    <dbReference type="NCBI Taxonomy" id="1848903"/>
    <lineage>
        <taxon>Bacteria</taxon>
        <taxon>Pseudomonadati</taxon>
        <taxon>Bacteroidota</taxon>
        <taxon>Flavobacteriia</taxon>
        <taxon>Flavobacteriales</taxon>
        <taxon>Flavobacteriaceae</taxon>
        <taxon>Capnocytophaga</taxon>
    </lineage>
</organism>
<dbReference type="AlphaFoldDB" id="A0A0B7I9H9"/>
<keyword evidence="1" id="KW-1133">Transmembrane helix</keyword>
<dbReference type="RefSeq" id="WP_042344992.1">
    <property type="nucleotide sequence ID" value="NZ_CDOI01000175.1"/>
</dbReference>